<sequence length="468" mass="53905">MPSLHLHSQHRRPEPFKPSDYDHEINLLDEPLDSRTRSPNPDQRTASPSVASDSSSRRRSDVPLRKQQSLRKQLTHNKYKKYQDRHENDPAYQSDTEQATNGSGRSDEERGRKAHKEPESAIDILWENERGLFFFGKPLFSPKALGISDPPKWTNAHQKPSFTDITNHQLPDPTWEWQWKEWRINHDDGVDPDGWEYAFAFWKKCSFHEPGCCNSYVRRRAWIRKRTKKERVAKVQESHMLNDDYFTIHSAQVRSRSVNSSTGDGGSISRSTSEQRGPQNLAEMEDIRDIGALLKALRLSRIDREKMEAIENFITNGGPELYYLREHMHEIMAQFIFQASRRLLLSHLIKILNKATARESKGLESAAEDEKSRKEENIKNLQDAVHAADEEVKKLEYWSDVKEMAEKGETQGAVDGDQGWGDNWKGVDDSGPRPVITEREIPGTDDCKEFHVEKNAPNPKGKGKGKEQ</sequence>
<feature type="compositionally biased region" description="Polar residues" evidence="1">
    <location>
        <begin position="91"/>
        <end position="104"/>
    </location>
</feature>
<feature type="region of interest" description="Disordered" evidence="1">
    <location>
        <begin position="406"/>
        <end position="468"/>
    </location>
</feature>
<feature type="region of interest" description="Disordered" evidence="1">
    <location>
        <begin position="256"/>
        <end position="282"/>
    </location>
</feature>
<feature type="region of interest" description="Disordered" evidence="1">
    <location>
        <begin position="1"/>
        <end position="117"/>
    </location>
</feature>
<name>A0ABR4PMC8_9HELO</name>
<feature type="compositionally biased region" description="Basic and acidic residues" evidence="1">
    <location>
        <begin position="359"/>
        <end position="378"/>
    </location>
</feature>
<dbReference type="Proteomes" id="UP001629113">
    <property type="component" value="Unassembled WGS sequence"/>
</dbReference>
<accession>A0ABR4PMC8</accession>
<feature type="compositionally biased region" description="Basic and acidic residues" evidence="1">
    <location>
        <begin position="11"/>
        <end position="36"/>
    </location>
</feature>
<dbReference type="EMBL" id="JBFCZG010000003">
    <property type="protein sequence ID" value="KAL3424488.1"/>
    <property type="molecule type" value="Genomic_DNA"/>
</dbReference>
<feature type="compositionally biased region" description="Polar residues" evidence="1">
    <location>
        <begin position="256"/>
        <end position="278"/>
    </location>
</feature>
<feature type="compositionally biased region" description="Basic and acidic residues" evidence="1">
    <location>
        <begin position="55"/>
        <end position="64"/>
    </location>
</feature>
<proteinExistence type="predicted"/>
<feature type="compositionally biased region" description="Basic and acidic residues" evidence="1">
    <location>
        <begin position="105"/>
        <end position="117"/>
    </location>
</feature>
<feature type="region of interest" description="Disordered" evidence="1">
    <location>
        <begin position="359"/>
        <end position="385"/>
    </location>
</feature>
<evidence type="ECO:0000313" key="2">
    <source>
        <dbReference type="EMBL" id="KAL3424488.1"/>
    </source>
</evidence>
<evidence type="ECO:0000256" key="1">
    <source>
        <dbReference type="SAM" id="MobiDB-lite"/>
    </source>
</evidence>
<comment type="caution">
    <text evidence="2">The sequence shown here is derived from an EMBL/GenBank/DDBJ whole genome shotgun (WGS) entry which is preliminary data.</text>
</comment>
<keyword evidence="3" id="KW-1185">Reference proteome</keyword>
<protein>
    <submittedName>
        <fullName evidence="2">Meiotically up-regulated gene 65 protein</fullName>
    </submittedName>
</protein>
<feature type="compositionally biased region" description="Basic and acidic residues" evidence="1">
    <location>
        <begin position="425"/>
        <end position="454"/>
    </location>
</feature>
<organism evidence="2 3">
    <name type="scientific">Phlyctema vagabunda</name>
    <dbReference type="NCBI Taxonomy" id="108571"/>
    <lineage>
        <taxon>Eukaryota</taxon>
        <taxon>Fungi</taxon>
        <taxon>Dikarya</taxon>
        <taxon>Ascomycota</taxon>
        <taxon>Pezizomycotina</taxon>
        <taxon>Leotiomycetes</taxon>
        <taxon>Helotiales</taxon>
        <taxon>Dermateaceae</taxon>
        <taxon>Phlyctema</taxon>
    </lineage>
</organism>
<evidence type="ECO:0000313" key="3">
    <source>
        <dbReference type="Proteomes" id="UP001629113"/>
    </source>
</evidence>
<gene>
    <name evidence="2" type="ORF">PVAG01_03769</name>
</gene>
<reference evidence="2 3" key="1">
    <citation type="submission" date="2024-06" db="EMBL/GenBank/DDBJ databases">
        <title>Complete genome of Phlyctema vagabunda strain 19-DSS-EL-015.</title>
        <authorList>
            <person name="Fiorenzani C."/>
        </authorList>
    </citation>
    <scope>NUCLEOTIDE SEQUENCE [LARGE SCALE GENOMIC DNA]</scope>
    <source>
        <strain evidence="2 3">19-DSS-EL-015</strain>
    </source>
</reference>